<comment type="caution">
    <text evidence="3">The sequence shown here is derived from an EMBL/GenBank/DDBJ whole genome shotgun (WGS) entry which is preliminary data.</text>
</comment>
<dbReference type="Proteomes" id="UP000179381">
    <property type="component" value="Unassembled WGS sequence"/>
</dbReference>
<evidence type="ECO:0000256" key="2">
    <source>
        <dbReference type="SAM" id="Phobius"/>
    </source>
</evidence>
<dbReference type="EMBL" id="MFVH01000016">
    <property type="protein sequence ID" value="OGI92187.1"/>
    <property type="molecule type" value="Genomic_DNA"/>
</dbReference>
<evidence type="ECO:0000256" key="1">
    <source>
        <dbReference type="SAM" id="MobiDB-lite"/>
    </source>
</evidence>
<dbReference type="AlphaFoldDB" id="A0A1F6XDH7"/>
<evidence type="ECO:0000313" key="4">
    <source>
        <dbReference type="Proteomes" id="UP000179381"/>
    </source>
</evidence>
<organism evidence="3 4">
    <name type="scientific">Candidatus Nomurabacteria bacterium RIFCSPLOWO2_01_FULL_46_18</name>
    <dbReference type="NCBI Taxonomy" id="1801783"/>
    <lineage>
        <taxon>Bacteria</taxon>
        <taxon>Candidatus Nomuraibacteriota</taxon>
    </lineage>
</organism>
<feature type="transmembrane region" description="Helical" evidence="2">
    <location>
        <begin position="12"/>
        <end position="37"/>
    </location>
</feature>
<accession>A0A1F6XDH7</accession>
<protein>
    <submittedName>
        <fullName evidence="3">Uncharacterized protein</fullName>
    </submittedName>
</protein>
<feature type="transmembrane region" description="Helical" evidence="2">
    <location>
        <begin position="58"/>
        <end position="80"/>
    </location>
</feature>
<dbReference type="Pfam" id="PF18895">
    <property type="entry name" value="T4SS_pilin"/>
    <property type="match status" value="1"/>
</dbReference>
<sequence>MPPANPKFQDLIIYVISIINNAIIPLVFAIALVLFIWGVVQYVINAQDTEKKAKGRQFMIWGIIALTVMLTVWGLVAVLGRTFGLETRFLPQVQPESSSSSPGETIMDTPDLYPG</sequence>
<dbReference type="InterPro" id="IPR043993">
    <property type="entry name" value="T4SS_pilin"/>
</dbReference>
<reference evidence="3 4" key="1">
    <citation type="journal article" date="2016" name="Nat. Commun.">
        <title>Thousands of microbial genomes shed light on interconnected biogeochemical processes in an aquifer system.</title>
        <authorList>
            <person name="Anantharaman K."/>
            <person name="Brown C.T."/>
            <person name="Hug L.A."/>
            <person name="Sharon I."/>
            <person name="Castelle C.J."/>
            <person name="Probst A.J."/>
            <person name="Thomas B.C."/>
            <person name="Singh A."/>
            <person name="Wilkins M.J."/>
            <person name="Karaoz U."/>
            <person name="Brodie E.L."/>
            <person name="Williams K.H."/>
            <person name="Hubbard S.S."/>
            <person name="Banfield J.F."/>
        </authorList>
    </citation>
    <scope>NUCLEOTIDE SEQUENCE [LARGE SCALE GENOMIC DNA]</scope>
</reference>
<name>A0A1F6XDH7_9BACT</name>
<keyword evidence="2" id="KW-1133">Transmembrane helix</keyword>
<gene>
    <name evidence="3" type="ORF">A2933_01295</name>
</gene>
<keyword evidence="2" id="KW-0472">Membrane</keyword>
<feature type="region of interest" description="Disordered" evidence="1">
    <location>
        <begin position="93"/>
        <end position="115"/>
    </location>
</feature>
<proteinExistence type="predicted"/>
<evidence type="ECO:0000313" key="3">
    <source>
        <dbReference type="EMBL" id="OGI92187.1"/>
    </source>
</evidence>
<keyword evidence="2" id="KW-0812">Transmembrane</keyword>